<accession>A0A256G8M5</accession>
<keyword evidence="1 2" id="KW-0238">DNA-binding</keyword>
<dbReference type="InterPro" id="IPR041669">
    <property type="entry name" value="TetR_C_15"/>
</dbReference>
<organism evidence="4 5">
    <name type="scientific">Brucella pseudogrignonensis</name>
    <dbReference type="NCBI Taxonomy" id="419475"/>
    <lineage>
        <taxon>Bacteria</taxon>
        <taxon>Pseudomonadati</taxon>
        <taxon>Pseudomonadota</taxon>
        <taxon>Alphaproteobacteria</taxon>
        <taxon>Hyphomicrobiales</taxon>
        <taxon>Brucellaceae</taxon>
        <taxon>Brucella/Ochrobactrum group</taxon>
        <taxon>Brucella</taxon>
    </lineage>
</organism>
<dbReference type="Gene3D" id="1.10.357.10">
    <property type="entry name" value="Tetracycline Repressor, domain 2"/>
    <property type="match status" value="1"/>
</dbReference>
<dbReference type="GO" id="GO:0003700">
    <property type="term" value="F:DNA-binding transcription factor activity"/>
    <property type="evidence" value="ECO:0007669"/>
    <property type="project" value="TreeGrafter"/>
</dbReference>
<evidence type="ECO:0000256" key="2">
    <source>
        <dbReference type="PROSITE-ProRule" id="PRU00335"/>
    </source>
</evidence>
<gene>
    <name evidence="4" type="ORF">CEV34_3481</name>
</gene>
<protein>
    <submittedName>
        <fullName evidence="4">Bacterial regulatory, tetR family protein</fullName>
    </submittedName>
</protein>
<dbReference type="PROSITE" id="PS01081">
    <property type="entry name" value="HTH_TETR_1"/>
    <property type="match status" value="1"/>
</dbReference>
<dbReference type="Pfam" id="PF00440">
    <property type="entry name" value="TetR_N"/>
    <property type="match status" value="1"/>
</dbReference>
<dbReference type="PANTHER" id="PTHR30055:SF223">
    <property type="entry name" value="HTH-TYPE TRANSCRIPTIONAL REGULATOR UIDR"/>
    <property type="match status" value="1"/>
</dbReference>
<dbReference type="PROSITE" id="PS50977">
    <property type="entry name" value="HTH_TETR_2"/>
    <property type="match status" value="1"/>
</dbReference>
<feature type="DNA-binding region" description="H-T-H motif" evidence="2">
    <location>
        <begin position="42"/>
        <end position="61"/>
    </location>
</feature>
<dbReference type="PRINTS" id="PR00455">
    <property type="entry name" value="HTHTETR"/>
</dbReference>
<dbReference type="InterPro" id="IPR001647">
    <property type="entry name" value="HTH_TetR"/>
</dbReference>
<dbReference type="InterPro" id="IPR009057">
    <property type="entry name" value="Homeodomain-like_sf"/>
</dbReference>
<dbReference type="PANTHER" id="PTHR30055">
    <property type="entry name" value="HTH-TYPE TRANSCRIPTIONAL REGULATOR RUTR"/>
    <property type="match status" value="1"/>
</dbReference>
<evidence type="ECO:0000313" key="5">
    <source>
        <dbReference type="Proteomes" id="UP000216188"/>
    </source>
</evidence>
<reference evidence="4 5" key="1">
    <citation type="submission" date="2017-07" db="EMBL/GenBank/DDBJ databases">
        <title>Phylogenetic study on the rhizospheric bacterium Ochrobactrum sp. A44.</title>
        <authorList>
            <person name="Krzyzanowska D.M."/>
            <person name="Ossowicki A."/>
            <person name="Rajewska M."/>
            <person name="Maciag T."/>
            <person name="Kaczynski Z."/>
            <person name="Czerwicka M."/>
            <person name="Jafra S."/>
        </authorList>
    </citation>
    <scope>NUCLEOTIDE SEQUENCE [LARGE SCALE GENOMIC DNA]</scope>
    <source>
        <strain evidence="4 5">CCUG 30717</strain>
    </source>
</reference>
<keyword evidence="5" id="KW-1185">Reference proteome</keyword>
<comment type="caution">
    <text evidence="4">The sequence shown here is derived from an EMBL/GenBank/DDBJ whole genome shotgun (WGS) entry which is preliminary data.</text>
</comment>
<feature type="domain" description="HTH tetR-type" evidence="3">
    <location>
        <begin position="19"/>
        <end position="79"/>
    </location>
</feature>
<dbReference type="Proteomes" id="UP000216188">
    <property type="component" value="Unassembled WGS sequence"/>
</dbReference>
<dbReference type="InterPro" id="IPR050109">
    <property type="entry name" value="HTH-type_TetR-like_transc_reg"/>
</dbReference>
<name>A0A256G8M5_9HYPH</name>
<dbReference type="Pfam" id="PF17918">
    <property type="entry name" value="TetR_C_15"/>
    <property type="match status" value="1"/>
</dbReference>
<dbReference type="AlphaFoldDB" id="A0A256G8M5"/>
<sequence>MTLQILTNPRKSASQQRSRVTVEAILDATARILTKEGYARASTNRIAAVAGVSIGSLYQYFPNKQALIAALVARHNREILDLLEQAMQHCVHDKLVDAMRDLVRAMLAAHRINPALHRIFKEEVPRIGKLVEVEAIRKETLDLVKRFMHQCQDEILVSDLEAAAFICVTTVEALTHALVINDCGHSLTEEEDAVEHVTRLLAGYLSIAPEPLRPILKSAGSLPG</sequence>
<dbReference type="RefSeq" id="WP_094544053.1">
    <property type="nucleotide sequence ID" value="NZ_JBBGZF010000003.1"/>
</dbReference>
<evidence type="ECO:0000313" key="4">
    <source>
        <dbReference type="EMBL" id="OYR23477.1"/>
    </source>
</evidence>
<evidence type="ECO:0000259" key="3">
    <source>
        <dbReference type="PROSITE" id="PS50977"/>
    </source>
</evidence>
<dbReference type="SUPFAM" id="SSF46689">
    <property type="entry name" value="Homeodomain-like"/>
    <property type="match status" value="1"/>
</dbReference>
<dbReference type="GO" id="GO:0000976">
    <property type="term" value="F:transcription cis-regulatory region binding"/>
    <property type="evidence" value="ECO:0007669"/>
    <property type="project" value="TreeGrafter"/>
</dbReference>
<evidence type="ECO:0000256" key="1">
    <source>
        <dbReference type="ARBA" id="ARBA00023125"/>
    </source>
</evidence>
<dbReference type="EMBL" id="NNRM01000039">
    <property type="protein sequence ID" value="OYR23477.1"/>
    <property type="molecule type" value="Genomic_DNA"/>
</dbReference>
<proteinExistence type="predicted"/>
<dbReference type="InterPro" id="IPR023772">
    <property type="entry name" value="DNA-bd_HTH_TetR-type_CS"/>
</dbReference>